<evidence type="ECO:0000313" key="1">
    <source>
        <dbReference type="EMBL" id="MDQ0114634.1"/>
    </source>
</evidence>
<dbReference type="InterPro" id="IPR031325">
    <property type="entry name" value="RHS_repeat"/>
</dbReference>
<protein>
    <submittedName>
        <fullName evidence="1">YD repeat-containing protein</fullName>
    </submittedName>
</protein>
<dbReference type="RefSeq" id="WP_307206023.1">
    <property type="nucleotide sequence ID" value="NZ_JAUSST010000006.1"/>
</dbReference>
<gene>
    <name evidence="1" type="ORF">J2T15_004090</name>
</gene>
<dbReference type="Proteomes" id="UP001229346">
    <property type="component" value="Unassembled WGS sequence"/>
</dbReference>
<name>A0ABT9U4R5_PAEHA</name>
<dbReference type="EMBL" id="JAUSSU010000008">
    <property type="protein sequence ID" value="MDQ0114634.1"/>
    <property type="molecule type" value="Genomic_DNA"/>
</dbReference>
<sequence>MYNGHGDVTELTDKNGKVAARYEYDAWGLVTRMYNGLGERVREGIGWIGDLGTGNGSSGSTQGPEDV</sequence>
<dbReference type="Gene3D" id="2.180.10.10">
    <property type="entry name" value="RHS repeat-associated core"/>
    <property type="match status" value="1"/>
</dbReference>
<reference evidence="1 2" key="1">
    <citation type="submission" date="2023-07" db="EMBL/GenBank/DDBJ databases">
        <title>Sorghum-associated microbial communities from plants grown in Nebraska, USA.</title>
        <authorList>
            <person name="Schachtman D."/>
        </authorList>
    </citation>
    <scope>NUCLEOTIDE SEQUENCE [LARGE SCALE GENOMIC DNA]</scope>
    <source>
        <strain evidence="1 2">CC482</strain>
    </source>
</reference>
<keyword evidence="2" id="KW-1185">Reference proteome</keyword>
<proteinExistence type="predicted"/>
<accession>A0ABT9U4R5</accession>
<organism evidence="1 2">
    <name type="scientific">Paenibacillus harenae</name>
    <dbReference type="NCBI Taxonomy" id="306543"/>
    <lineage>
        <taxon>Bacteria</taxon>
        <taxon>Bacillati</taxon>
        <taxon>Bacillota</taxon>
        <taxon>Bacilli</taxon>
        <taxon>Bacillales</taxon>
        <taxon>Paenibacillaceae</taxon>
        <taxon>Paenibacillus</taxon>
    </lineage>
</organism>
<comment type="caution">
    <text evidence="1">The sequence shown here is derived from an EMBL/GenBank/DDBJ whole genome shotgun (WGS) entry which is preliminary data.</text>
</comment>
<dbReference type="Pfam" id="PF05593">
    <property type="entry name" value="RHS_repeat"/>
    <property type="match status" value="1"/>
</dbReference>
<evidence type="ECO:0000313" key="2">
    <source>
        <dbReference type="Proteomes" id="UP001229346"/>
    </source>
</evidence>